<reference evidence="8 9" key="1">
    <citation type="submission" date="2019-09" db="EMBL/GenBank/DDBJ databases">
        <title>Bird 10,000 Genomes (B10K) Project - Family phase.</title>
        <authorList>
            <person name="Zhang G."/>
        </authorList>
    </citation>
    <scope>NUCLEOTIDE SEQUENCE [LARGE SCALE GENOMIC DNA]</scope>
    <source>
        <strain evidence="8">B10K-DU-001-25</strain>
        <tissue evidence="8">Muscle</tissue>
    </source>
</reference>
<comment type="caution">
    <text evidence="8">The sequence shown here is derived from an EMBL/GenBank/DDBJ whole genome shotgun (WGS) entry which is preliminary data.</text>
</comment>
<evidence type="ECO:0000256" key="5">
    <source>
        <dbReference type="ARBA" id="ARBA00022801"/>
    </source>
</evidence>
<evidence type="ECO:0000256" key="1">
    <source>
        <dbReference type="ARBA" id="ARBA00022679"/>
    </source>
</evidence>
<keyword evidence="9" id="KW-1185">Reference proteome</keyword>
<keyword evidence="3" id="KW-0540">Nuclease</keyword>
<protein>
    <submittedName>
        <fullName evidence="8">POK18 protein</fullName>
    </submittedName>
</protein>
<evidence type="ECO:0000313" key="9">
    <source>
        <dbReference type="Proteomes" id="UP000526889"/>
    </source>
</evidence>
<organism evidence="8 9">
    <name type="scientific">Edolisoma coerulescens</name>
    <dbReference type="NCBI Taxonomy" id="2585810"/>
    <lineage>
        <taxon>Eukaryota</taxon>
        <taxon>Metazoa</taxon>
        <taxon>Chordata</taxon>
        <taxon>Craniata</taxon>
        <taxon>Vertebrata</taxon>
        <taxon>Euteleostomi</taxon>
        <taxon>Archelosauria</taxon>
        <taxon>Archosauria</taxon>
        <taxon>Dinosauria</taxon>
        <taxon>Saurischia</taxon>
        <taxon>Theropoda</taxon>
        <taxon>Coelurosauria</taxon>
        <taxon>Aves</taxon>
        <taxon>Neognathae</taxon>
        <taxon>Neoaves</taxon>
        <taxon>Telluraves</taxon>
        <taxon>Australaves</taxon>
        <taxon>Passeriformes</taxon>
        <taxon>Corvoidea</taxon>
        <taxon>Campephagidae</taxon>
        <taxon>Edolisoma</taxon>
    </lineage>
</organism>
<keyword evidence="4" id="KW-0255">Endonuclease</keyword>
<keyword evidence="6" id="KW-0695">RNA-directed DNA polymerase</keyword>
<evidence type="ECO:0000256" key="4">
    <source>
        <dbReference type="ARBA" id="ARBA00022759"/>
    </source>
</evidence>
<dbReference type="GO" id="GO:0004519">
    <property type="term" value="F:endonuclease activity"/>
    <property type="evidence" value="ECO:0007669"/>
    <property type="project" value="UniProtKB-KW"/>
</dbReference>
<dbReference type="InterPro" id="IPR043128">
    <property type="entry name" value="Rev_trsase/Diguanyl_cyclase"/>
</dbReference>
<dbReference type="GO" id="GO:0035613">
    <property type="term" value="F:RNA stem-loop binding"/>
    <property type="evidence" value="ECO:0007669"/>
    <property type="project" value="TreeGrafter"/>
</dbReference>
<evidence type="ECO:0000256" key="6">
    <source>
        <dbReference type="ARBA" id="ARBA00022918"/>
    </source>
</evidence>
<proteinExistence type="predicted"/>
<dbReference type="InterPro" id="IPR043502">
    <property type="entry name" value="DNA/RNA_pol_sf"/>
</dbReference>
<evidence type="ECO:0000256" key="2">
    <source>
        <dbReference type="ARBA" id="ARBA00022695"/>
    </source>
</evidence>
<feature type="non-terminal residue" evidence="8">
    <location>
        <position position="1"/>
    </location>
</feature>
<accession>A0A7K9N464</accession>
<dbReference type="EMBL" id="VWZW01001341">
    <property type="protein sequence ID" value="NXH81680.1"/>
    <property type="molecule type" value="Genomic_DNA"/>
</dbReference>
<keyword evidence="1" id="KW-0808">Transferase</keyword>
<dbReference type="Gene3D" id="3.30.70.270">
    <property type="match status" value="1"/>
</dbReference>
<evidence type="ECO:0000259" key="7">
    <source>
        <dbReference type="Pfam" id="PF06817"/>
    </source>
</evidence>
<feature type="non-terminal residue" evidence="8">
    <location>
        <position position="261"/>
    </location>
</feature>
<dbReference type="Proteomes" id="UP000526889">
    <property type="component" value="Unassembled WGS sequence"/>
</dbReference>
<keyword evidence="5" id="KW-0378">Hydrolase</keyword>
<dbReference type="SUPFAM" id="SSF56672">
    <property type="entry name" value="DNA/RNA polymerases"/>
    <property type="match status" value="1"/>
</dbReference>
<feature type="domain" description="Reverse transcriptase thumb" evidence="7">
    <location>
        <begin position="42"/>
        <end position="99"/>
    </location>
</feature>
<gene>
    <name evidence="8" type="primary">Ervk18_0</name>
    <name evidence="8" type="ORF">EDOCOE_R02929</name>
</gene>
<evidence type="ECO:0000313" key="8">
    <source>
        <dbReference type="EMBL" id="NXH81680.1"/>
    </source>
</evidence>
<dbReference type="InterPro" id="IPR010661">
    <property type="entry name" value="RVT_thumb"/>
</dbReference>
<dbReference type="Pfam" id="PF06817">
    <property type="entry name" value="RVT_thumb"/>
    <property type="match status" value="1"/>
</dbReference>
<dbReference type="GO" id="GO:0016787">
    <property type="term" value="F:hydrolase activity"/>
    <property type="evidence" value="ECO:0007669"/>
    <property type="project" value="UniProtKB-KW"/>
</dbReference>
<dbReference type="GO" id="GO:0003964">
    <property type="term" value="F:RNA-directed DNA polymerase activity"/>
    <property type="evidence" value="ECO:0007669"/>
    <property type="project" value="UniProtKB-KW"/>
</dbReference>
<sequence>LQNYGLQIVPEKVQQQPPWRYLGVKILEQTIQPQNPQSVPFQNSIQTLNDGQKLLGTINWLRPYLGLTTVQLSPLFNILKGDPDLASLRELTPEVEQVLKQLEWAIANCQVYRVDLAVDIVVFIVTPDFHPTGVIGQWSDQWSDPLDMLEWAFLPHQPKKTALMLFELIAQLIIKFRQRCLQLMAKDPAKIVLPIQQEYFEWCFANSAPLQSALQNFSGQIAYHLPSHKLLQLVKSTSLFLRPKNSCVPLQGLTTFFTDRS</sequence>
<evidence type="ECO:0000256" key="3">
    <source>
        <dbReference type="ARBA" id="ARBA00022722"/>
    </source>
</evidence>
<dbReference type="PANTHER" id="PTHR41694">
    <property type="entry name" value="ENDOGENOUS RETROVIRUS GROUP K MEMBER POL PROTEIN"/>
    <property type="match status" value="1"/>
</dbReference>
<dbReference type="AlphaFoldDB" id="A0A7K9N464"/>
<dbReference type="PANTHER" id="PTHR41694:SF3">
    <property type="entry name" value="RNA-DIRECTED DNA POLYMERASE-RELATED"/>
    <property type="match status" value="1"/>
</dbReference>
<name>A0A7K9N464_9CORV</name>
<keyword evidence="2" id="KW-0548">Nucleotidyltransferase</keyword>